<dbReference type="Pfam" id="PF03009">
    <property type="entry name" value="GDPD"/>
    <property type="match status" value="1"/>
</dbReference>
<comment type="caution">
    <text evidence="3">The sequence shown here is derived from an EMBL/GenBank/DDBJ whole genome shotgun (WGS) entry which is preliminary data.</text>
</comment>
<keyword evidence="1" id="KW-1133">Transmembrane helix</keyword>
<dbReference type="OrthoDB" id="384721at2"/>
<dbReference type="STRING" id="29354.IO98_08845"/>
<keyword evidence="1" id="KW-0812">Transmembrane</keyword>
<organism evidence="3 4">
    <name type="scientific">Lacrimispora celerecrescens</name>
    <dbReference type="NCBI Taxonomy" id="29354"/>
    <lineage>
        <taxon>Bacteria</taxon>
        <taxon>Bacillati</taxon>
        <taxon>Bacillota</taxon>
        <taxon>Clostridia</taxon>
        <taxon>Lachnospirales</taxon>
        <taxon>Lachnospiraceae</taxon>
        <taxon>Lacrimispora</taxon>
    </lineage>
</organism>
<dbReference type="CDD" id="cd08579">
    <property type="entry name" value="GDPD_memb_like"/>
    <property type="match status" value="1"/>
</dbReference>
<keyword evidence="1" id="KW-0472">Membrane</keyword>
<feature type="domain" description="GP-PDE" evidence="2">
    <location>
        <begin position="350"/>
        <end position="581"/>
    </location>
</feature>
<dbReference type="Gene3D" id="3.20.20.190">
    <property type="entry name" value="Phosphatidylinositol (PI) phosphodiesterase"/>
    <property type="match status" value="1"/>
</dbReference>
<feature type="transmembrane region" description="Helical" evidence="1">
    <location>
        <begin position="20"/>
        <end position="37"/>
    </location>
</feature>
<sequence length="599" mass="67355">MSTLTKDTWKIIKFNQKNAFVFELLFRLVTTTLYLLLLNKGLLFALRMAGYSYLTAANIGYFLVKPWTLLLIAAMAVIGILILMLETGCLLTLYEGAFYSRKLKMGEILTGGFFKLAHEIRRKNWRLGLLILADYGLVNLYLIYQMLTHVKPLNFVISEILNKPVGKASVALFLVLLLAVVIPGIYTFHACMVEQKNFRDGYFRSLWLLRHRVLKVVILLTIYYATAVVGLWIVYAFCVLIAAVGVTLFTDNSLALAILPAACGRIELVLIFLTSMFLTVGNWGALSVQYFGFTSNFTKRSKSSDYSGSKYGDRKLAALFMAVAAAFSLFSIFGVVRNGSAITTDLLSVIQITAHRGSSKEAPENTMAAMTKAVDDLADFVELDVQETKDGVVVLGHDISLKRVSGINRTISSYTFEELQQLDVGKWFSADYEGEQIPSLEEVMEFCKGRININIEIKDLGNSSELPDKVRDLIEKYQMKEQCVVTSVRMSYLSRIKEQDPEIRTGYIISAAYGDYYSSDAIDFISLRSSFVSEKLVEAAHKKGKAVHAWTVNNKSEIERMKMLGVDNIITDYPVLAREILYREAATETLLEYLRLVLK</sequence>
<dbReference type="RefSeq" id="WP_038280218.1">
    <property type="nucleotide sequence ID" value="NZ_JPME01000011.1"/>
</dbReference>
<feature type="transmembrane region" description="Helical" evidence="1">
    <location>
        <begin position="125"/>
        <end position="144"/>
    </location>
</feature>
<protein>
    <submittedName>
        <fullName evidence="3">Glycerophosphodiester phosphodiesterase</fullName>
    </submittedName>
</protein>
<dbReference type="SUPFAM" id="SSF51695">
    <property type="entry name" value="PLC-like phosphodiesterases"/>
    <property type="match status" value="1"/>
</dbReference>
<dbReference type="PROSITE" id="PS51704">
    <property type="entry name" value="GP_PDE"/>
    <property type="match status" value="1"/>
</dbReference>
<feature type="transmembrane region" description="Helical" evidence="1">
    <location>
        <begin position="266"/>
        <end position="293"/>
    </location>
</feature>
<reference evidence="3 4" key="1">
    <citation type="submission" date="2014-07" db="EMBL/GenBank/DDBJ databases">
        <title>Draft genome of Clostridium celerecrescens 152B isolated from sediments associated with methane hydrate from Krishna Godavari basin.</title>
        <authorList>
            <person name="Honkalas V.S."/>
            <person name="Dabir A.P."/>
            <person name="Arora P."/>
            <person name="Dhakephalkar P.K."/>
        </authorList>
    </citation>
    <scope>NUCLEOTIDE SEQUENCE [LARGE SCALE GENOMIC DNA]</scope>
    <source>
        <strain evidence="3 4">152B</strain>
    </source>
</reference>
<name>A0A084JN85_9FIRM</name>
<dbReference type="AlphaFoldDB" id="A0A084JN85"/>
<dbReference type="GO" id="GO:0008081">
    <property type="term" value="F:phosphoric diester hydrolase activity"/>
    <property type="evidence" value="ECO:0007669"/>
    <property type="project" value="InterPro"/>
</dbReference>
<evidence type="ECO:0000313" key="4">
    <source>
        <dbReference type="Proteomes" id="UP000028525"/>
    </source>
</evidence>
<accession>A0A084JN85</accession>
<dbReference type="GO" id="GO:0006629">
    <property type="term" value="P:lipid metabolic process"/>
    <property type="evidence" value="ECO:0007669"/>
    <property type="project" value="InterPro"/>
</dbReference>
<evidence type="ECO:0000313" key="3">
    <source>
        <dbReference type="EMBL" id="KEZ90419.1"/>
    </source>
</evidence>
<feature type="transmembrane region" description="Helical" evidence="1">
    <location>
        <begin position="70"/>
        <end position="94"/>
    </location>
</feature>
<dbReference type="InterPro" id="IPR030395">
    <property type="entry name" value="GP_PDE_dom"/>
</dbReference>
<dbReference type="Pfam" id="PF10110">
    <property type="entry name" value="GPDPase_memb"/>
    <property type="match status" value="1"/>
</dbReference>
<feature type="transmembrane region" description="Helical" evidence="1">
    <location>
        <begin position="213"/>
        <end position="246"/>
    </location>
</feature>
<dbReference type="EMBL" id="JPME01000011">
    <property type="protein sequence ID" value="KEZ90419.1"/>
    <property type="molecule type" value="Genomic_DNA"/>
</dbReference>
<dbReference type="PANTHER" id="PTHR46211:SF8">
    <property type="entry name" value="PHOSPHODIESTERASE"/>
    <property type="match status" value="1"/>
</dbReference>
<dbReference type="InterPro" id="IPR017946">
    <property type="entry name" value="PLC-like_Pdiesterase_TIM-brl"/>
</dbReference>
<evidence type="ECO:0000256" key="1">
    <source>
        <dbReference type="SAM" id="Phobius"/>
    </source>
</evidence>
<gene>
    <name evidence="3" type="ORF">IO98_08845</name>
</gene>
<feature type="transmembrane region" description="Helical" evidence="1">
    <location>
        <begin position="316"/>
        <end position="336"/>
    </location>
</feature>
<dbReference type="PANTHER" id="PTHR46211">
    <property type="entry name" value="GLYCEROPHOSPHORYL DIESTER PHOSPHODIESTERASE"/>
    <property type="match status" value="1"/>
</dbReference>
<keyword evidence="4" id="KW-1185">Reference proteome</keyword>
<dbReference type="Proteomes" id="UP000028525">
    <property type="component" value="Unassembled WGS sequence"/>
</dbReference>
<proteinExistence type="predicted"/>
<feature type="transmembrane region" description="Helical" evidence="1">
    <location>
        <begin position="170"/>
        <end position="192"/>
    </location>
</feature>
<dbReference type="InterPro" id="IPR018476">
    <property type="entry name" value="GlyceroP-diester-Pdiesterase_M"/>
</dbReference>
<evidence type="ECO:0000259" key="2">
    <source>
        <dbReference type="PROSITE" id="PS51704"/>
    </source>
</evidence>